<dbReference type="GO" id="GO:0005886">
    <property type="term" value="C:plasma membrane"/>
    <property type="evidence" value="ECO:0007669"/>
    <property type="project" value="TreeGrafter"/>
</dbReference>
<evidence type="ECO:0000259" key="5">
    <source>
        <dbReference type="PROSITE" id="PS50075"/>
    </source>
</evidence>
<dbReference type="SUPFAM" id="SSF47336">
    <property type="entry name" value="ACP-like"/>
    <property type="match status" value="1"/>
</dbReference>
<feature type="domain" description="Carrier" evidence="5">
    <location>
        <begin position="2"/>
        <end position="79"/>
    </location>
</feature>
<evidence type="ECO:0000256" key="4">
    <source>
        <dbReference type="SAM" id="MobiDB-lite"/>
    </source>
</evidence>
<dbReference type="InterPro" id="IPR020806">
    <property type="entry name" value="PKS_PP-bd"/>
</dbReference>
<name>A0A1M4E8J2_9ACTN</name>
<dbReference type="Pfam" id="PF00550">
    <property type="entry name" value="PP-binding"/>
    <property type="match status" value="1"/>
</dbReference>
<feature type="region of interest" description="Disordered" evidence="4">
    <location>
        <begin position="568"/>
        <end position="698"/>
    </location>
</feature>
<dbReference type="GO" id="GO:0031177">
    <property type="term" value="F:phosphopantetheine binding"/>
    <property type="evidence" value="ECO:0007669"/>
    <property type="project" value="InterPro"/>
</dbReference>
<keyword evidence="1" id="KW-0596">Phosphopantetheine</keyword>
<dbReference type="SMART" id="SM00825">
    <property type="entry name" value="PKS_KS"/>
    <property type="match status" value="1"/>
</dbReference>
<dbReference type="SMART" id="SM00823">
    <property type="entry name" value="PKS_PP"/>
    <property type="match status" value="1"/>
</dbReference>
<dbReference type="AlphaFoldDB" id="A0A1M4E8J2"/>
<dbReference type="Pfam" id="PF02801">
    <property type="entry name" value="Ketoacyl-synt_C"/>
    <property type="match status" value="1"/>
</dbReference>
<gene>
    <name evidence="7" type="ORF">BN4615_P4652</name>
</gene>
<dbReference type="PROSITE" id="PS50075">
    <property type="entry name" value="CARRIER"/>
    <property type="match status" value="1"/>
</dbReference>
<feature type="compositionally biased region" description="Basic and acidic residues" evidence="4">
    <location>
        <begin position="588"/>
        <end position="599"/>
    </location>
</feature>
<accession>A0A1M4E8J2</accession>
<dbReference type="InterPro" id="IPR016039">
    <property type="entry name" value="Thiolase-like"/>
</dbReference>
<evidence type="ECO:0000259" key="6">
    <source>
        <dbReference type="PROSITE" id="PS52004"/>
    </source>
</evidence>
<dbReference type="SMART" id="SM01294">
    <property type="entry name" value="PKS_PP_betabranch"/>
    <property type="match status" value="1"/>
</dbReference>
<evidence type="ECO:0000256" key="3">
    <source>
        <dbReference type="ARBA" id="ARBA00022679"/>
    </source>
</evidence>
<keyword evidence="2" id="KW-0597">Phosphoprotein</keyword>
<dbReference type="GO" id="GO:0004315">
    <property type="term" value="F:3-oxoacyl-[acyl-carrier-protein] synthase activity"/>
    <property type="evidence" value="ECO:0007669"/>
    <property type="project" value="InterPro"/>
</dbReference>
<dbReference type="SUPFAM" id="SSF53901">
    <property type="entry name" value="Thiolase-like"/>
    <property type="match status" value="1"/>
</dbReference>
<dbReference type="Gene3D" id="3.40.47.10">
    <property type="match status" value="1"/>
</dbReference>
<dbReference type="Pfam" id="PF16197">
    <property type="entry name" value="KAsynt_C_assoc"/>
    <property type="match status" value="1"/>
</dbReference>
<feature type="compositionally biased region" description="Low complexity" evidence="4">
    <location>
        <begin position="617"/>
        <end position="657"/>
    </location>
</feature>
<evidence type="ECO:0000256" key="2">
    <source>
        <dbReference type="ARBA" id="ARBA00022553"/>
    </source>
</evidence>
<dbReference type="GO" id="GO:0005737">
    <property type="term" value="C:cytoplasm"/>
    <property type="evidence" value="ECO:0007669"/>
    <property type="project" value="TreeGrafter"/>
</dbReference>
<dbReference type="GO" id="GO:0071770">
    <property type="term" value="P:DIM/DIP cell wall layer assembly"/>
    <property type="evidence" value="ECO:0007669"/>
    <property type="project" value="TreeGrafter"/>
</dbReference>
<keyword evidence="7" id="KW-0012">Acyltransferase</keyword>
<dbReference type="InterPro" id="IPR020841">
    <property type="entry name" value="PKS_Beta-ketoAc_synthase_dom"/>
</dbReference>
<sequence length="698" mass="72702">MTTHQETVEWLLRRTAELLSAPVSDLSPDTPFSQLGLSSMQAVELAGDLERWSGRSLSPTIAYDYPTIEAVAAFLTSSGEQPEARADATHGEPIAIVGIGCRLPGADGPERFWSALREGVDAIREVPADRWDGEALYDPDPDRPGRMNTRWGGFLDDVESFDADFFAISAREAARMDPQQRLLLEVAWEALEDAGVPASSLSGARAGVFVGASTYDHGASLLSSGAEPEAYDGTGAALSVIANRLSYCLNLRGPSVVVDSACSSSLVAVHLACQALRAGEADLALAGGVNVITSPRIALSFSKGRLMAPDGRCKPFDHRANGYVRSEGAGVVLLRPLSAALAAGDRVYAVIHGSAVNQDGRTNGLAAPNRPAQEEVLRAAYAAAGVDPATVDYVEAHGTGTAVGDPIEVAALATVLGPGRPQERPLRIGSAKSNVGHLEAAAGIAGLIKAALSLHHGELPPTVHFTKPNPLLGLDRLPVTVQDRAEPWPSSPAEPPQPASATPSSPAYATAGVSSFGFGGTNSHVVLSSAPPQQPRDQQGQGAELHLFPISARSQAALRRRAAALAEQARGRAGDTAVASAGGRQAGLRHDNEGSRTKDTGPATRPGWPRRQRRRPCAATTTATAPPWSSPRPRSWRTSWPSWRGPTTPRAPASGAPSAPPSSSPARALSGRAWASSSPTPCPPSARRSAAATPRSAA</sequence>
<dbReference type="PROSITE" id="PS52004">
    <property type="entry name" value="KS3_2"/>
    <property type="match status" value="1"/>
</dbReference>
<dbReference type="InterPro" id="IPR014031">
    <property type="entry name" value="Ketoacyl_synth_C"/>
</dbReference>
<feature type="compositionally biased region" description="Low complexity" evidence="4">
    <location>
        <begin position="664"/>
        <end position="698"/>
    </location>
</feature>
<dbReference type="InterPro" id="IPR006162">
    <property type="entry name" value="Ppantetheine_attach_site"/>
</dbReference>
<dbReference type="InterPro" id="IPR050091">
    <property type="entry name" value="PKS_NRPS_Biosynth_Enz"/>
</dbReference>
<dbReference type="PROSITE" id="PS00012">
    <property type="entry name" value="PHOSPHOPANTETHEINE"/>
    <property type="match status" value="1"/>
</dbReference>
<feature type="region of interest" description="Disordered" evidence="4">
    <location>
        <begin position="484"/>
        <end position="508"/>
    </location>
</feature>
<evidence type="ECO:0000313" key="7">
    <source>
        <dbReference type="EMBL" id="SBO95136.1"/>
    </source>
</evidence>
<dbReference type="RefSeq" id="WP_311132353.1">
    <property type="nucleotide sequence ID" value="NZ_LT559118.1"/>
</dbReference>
<protein>
    <submittedName>
        <fullName evidence="7">Malonyl CoA-acyl carrier protein transacylase</fullName>
        <ecNumber evidence="7">2.3.1.39</ecNumber>
    </submittedName>
</protein>
<dbReference type="PANTHER" id="PTHR43775">
    <property type="entry name" value="FATTY ACID SYNTHASE"/>
    <property type="match status" value="1"/>
</dbReference>
<reference evidence="7" key="1">
    <citation type="submission" date="2016-04" db="EMBL/GenBank/DDBJ databases">
        <authorList>
            <person name="Evans L.H."/>
            <person name="Alamgir A."/>
            <person name="Owens N."/>
            <person name="Weber N.D."/>
            <person name="Virtaneva K."/>
            <person name="Barbian K."/>
            <person name="Babar A."/>
            <person name="Rosenke K."/>
        </authorList>
    </citation>
    <scope>NUCLEOTIDE SEQUENCE</scope>
    <source>
        <strain evidence="7">Nono1</strain>
    </source>
</reference>
<proteinExistence type="predicted"/>
<dbReference type="GO" id="GO:0006633">
    <property type="term" value="P:fatty acid biosynthetic process"/>
    <property type="evidence" value="ECO:0007669"/>
    <property type="project" value="InterPro"/>
</dbReference>
<dbReference type="InterPro" id="IPR032821">
    <property type="entry name" value="PKS_assoc"/>
</dbReference>
<dbReference type="EMBL" id="LT559118">
    <property type="protein sequence ID" value="SBO95136.1"/>
    <property type="molecule type" value="Genomic_DNA"/>
</dbReference>
<dbReference type="PANTHER" id="PTHR43775:SF37">
    <property type="entry name" value="SI:DKEY-61P9.11"/>
    <property type="match status" value="1"/>
</dbReference>
<dbReference type="PROSITE" id="PS00606">
    <property type="entry name" value="KS3_1"/>
    <property type="match status" value="1"/>
</dbReference>
<dbReference type="InterPro" id="IPR009081">
    <property type="entry name" value="PP-bd_ACP"/>
</dbReference>
<feature type="compositionally biased region" description="Pro residues" evidence="4">
    <location>
        <begin position="489"/>
        <end position="498"/>
    </location>
</feature>
<dbReference type="CDD" id="cd00833">
    <property type="entry name" value="PKS"/>
    <property type="match status" value="1"/>
</dbReference>
<organism evidence="7">
    <name type="scientific">Nonomuraea gerenzanensis</name>
    <dbReference type="NCBI Taxonomy" id="93944"/>
    <lineage>
        <taxon>Bacteria</taxon>
        <taxon>Bacillati</taxon>
        <taxon>Actinomycetota</taxon>
        <taxon>Actinomycetes</taxon>
        <taxon>Streptosporangiales</taxon>
        <taxon>Streptosporangiaceae</taxon>
        <taxon>Nonomuraea</taxon>
    </lineage>
</organism>
<dbReference type="Pfam" id="PF00109">
    <property type="entry name" value="ketoacyl-synt"/>
    <property type="match status" value="1"/>
</dbReference>
<dbReference type="InterPro" id="IPR014030">
    <property type="entry name" value="Ketoacyl_synth_N"/>
</dbReference>
<dbReference type="EC" id="2.3.1.39" evidence="7"/>
<dbReference type="InterPro" id="IPR018201">
    <property type="entry name" value="Ketoacyl_synth_AS"/>
</dbReference>
<feature type="domain" description="Ketosynthase family 3 (KS3)" evidence="6">
    <location>
        <begin position="91"/>
        <end position="529"/>
    </location>
</feature>
<dbReference type="InterPro" id="IPR036736">
    <property type="entry name" value="ACP-like_sf"/>
</dbReference>
<dbReference type="GO" id="GO:0004312">
    <property type="term" value="F:fatty acid synthase activity"/>
    <property type="evidence" value="ECO:0007669"/>
    <property type="project" value="TreeGrafter"/>
</dbReference>
<dbReference type="Gene3D" id="1.10.1200.10">
    <property type="entry name" value="ACP-like"/>
    <property type="match status" value="1"/>
</dbReference>
<dbReference type="GO" id="GO:0004314">
    <property type="term" value="F:[acyl-carrier-protein] S-malonyltransferase activity"/>
    <property type="evidence" value="ECO:0007669"/>
    <property type="project" value="UniProtKB-EC"/>
</dbReference>
<feature type="compositionally biased region" description="Low complexity" evidence="4">
    <location>
        <begin position="499"/>
        <end position="508"/>
    </location>
</feature>
<dbReference type="FunFam" id="3.40.47.10:FF:000019">
    <property type="entry name" value="Polyketide synthase type I"/>
    <property type="match status" value="1"/>
</dbReference>
<keyword evidence="3 7" id="KW-0808">Transferase</keyword>
<evidence type="ECO:0000256" key="1">
    <source>
        <dbReference type="ARBA" id="ARBA00022450"/>
    </source>
</evidence>